<comment type="caution">
    <text evidence="1">The sequence shown here is derived from an EMBL/GenBank/DDBJ whole genome shotgun (WGS) entry which is preliminary data.</text>
</comment>
<organism evidence="1 2">
    <name type="scientific">Potamilus streckersoni</name>
    <dbReference type="NCBI Taxonomy" id="2493646"/>
    <lineage>
        <taxon>Eukaryota</taxon>
        <taxon>Metazoa</taxon>
        <taxon>Spiralia</taxon>
        <taxon>Lophotrochozoa</taxon>
        <taxon>Mollusca</taxon>
        <taxon>Bivalvia</taxon>
        <taxon>Autobranchia</taxon>
        <taxon>Heteroconchia</taxon>
        <taxon>Palaeoheterodonta</taxon>
        <taxon>Unionida</taxon>
        <taxon>Unionoidea</taxon>
        <taxon>Unionidae</taxon>
        <taxon>Ambleminae</taxon>
        <taxon>Lampsilini</taxon>
        <taxon>Potamilus</taxon>
    </lineage>
</organism>
<name>A0AAE0TCF5_9BIVA</name>
<dbReference type="EMBL" id="JAEAOA010001893">
    <property type="protein sequence ID" value="KAK3607223.1"/>
    <property type="molecule type" value="Genomic_DNA"/>
</dbReference>
<evidence type="ECO:0000313" key="1">
    <source>
        <dbReference type="EMBL" id="KAK3607223.1"/>
    </source>
</evidence>
<reference evidence="1" key="1">
    <citation type="journal article" date="2021" name="Genome Biol. Evol.">
        <title>A High-Quality Reference Genome for a Parasitic Bivalve with Doubly Uniparental Inheritance (Bivalvia: Unionida).</title>
        <authorList>
            <person name="Smith C.H."/>
        </authorList>
    </citation>
    <scope>NUCLEOTIDE SEQUENCE</scope>
    <source>
        <strain evidence="1">CHS0354</strain>
    </source>
</reference>
<keyword evidence="2" id="KW-1185">Reference proteome</keyword>
<accession>A0AAE0TCF5</accession>
<gene>
    <name evidence="1" type="ORF">CHS0354_031719</name>
</gene>
<evidence type="ECO:0000313" key="2">
    <source>
        <dbReference type="Proteomes" id="UP001195483"/>
    </source>
</evidence>
<reference evidence="1" key="2">
    <citation type="journal article" date="2021" name="Genome Biol. Evol.">
        <title>Developing a high-quality reference genome for a parasitic bivalve with doubly uniparental inheritance (Bivalvia: Unionida).</title>
        <authorList>
            <person name="Smith C.H."/>
        </authorList>
    </citation>
    <scope>NUCLEOTIDE SEQUENCE</scope>
    <source>
        <strain evidence="1">CHS0354</strain>
        <tissue evidence="1">Mantle</tissue>
    </source>
</reference>
<reference evidence="1" key="3">
    <citation type="submission" date="2023-05" db="EMBL/GenBank/DDBJ databases">
        <authorList>
            <person name="Smith C.H."/>
        </authorList>
    </citation>
    <scope>NUCLEOTIDE SEQUENCE</scope>
    <source>
        <strain evidence="1">CHS0354</strain>
        <tissue evidence="1">Mantle</tissue>
    </source>
</reference>
<proteinExistence type="predicted"/>
<protein>
    <submittedName>
        <fullName evidence="1">Uncharacterized protein</fullName>
    </submittedName>
</protein>
<dbReference type="AlphaFoldDB" id="A0AAE0TCF5"/>
<sequence length="108" mass="12668">MLICAFPRFFLHQLYRPLGIAYHVLKNGPKPTTINKLIDVVGYQMFANKIMIDQIMCSLKHIYSENSMQIKCCFISYALSRQLYDIVFMMNRHDMALLHKSHLLILVC</sequence>
<dbReference type="Proteomes" id="UP001195483">
    <property type="component" value="Unassembled WGS sequence"/>
</dbReference>